<protein>
    <submittedName>
        <fullName evidence="2">Unannotated protein</fullName>
    </submittedName>
</protein>
<evidence type="ECO:0000313" key="2">
    <source>
        <dbReference type="EMBL" id="CAB4336646.1"/>
    </source>
</evidence>
<feature type="transmembrane region" description="Helical" evidence="1">
    <location>
        <begin position="5"/>
        <end position="25"/>
    </location>
</feature>
<reference evidence="2" key="1">
    <citation type="submission" date="2020-05" db="EMBL/GenBank/DDBJ databases">
        <authorList>
            <person name="Chiriac C."/>
            <person name="Salcher M."/>
            <person name="Ghai R."/>
            <person name="Kavagutti S V."/>
        </authorList>
    </citation>
    <scope>NUCLEOTIDE SEQUENCE</scope>
</reference>
<feature type="transmembrane region" description="Helical" evidence="1">
    <location>
        <begin position="66"/>
        <end position="87"/>
    </location>
</feature>
<organism evidence="2">
    <name type="scientific">freshwater metagenome</name>
    <dbReference type="NCBI Taxonomy" id="449393"/>
    <lineage>
        <taxon>unclassified sequences</taxon>
        <taxon>metagenomes</taxon>
        <taxon>ecological metagenomes</taxon>
    </lineage>
</organism>
<keyword evidence="1" id="KW-0812">Transmembrane</keyword>
<keyword evidence="1" id="KW-0472">Membrane</keyword>
<sequence length="117" mass="12548">MRRTVLVIGCIQGLAIVIFSVFVVINANRVHSTVGFPLAEAIIFAIFGIFITSLGLGIYRENAWALTPFILLQVFSGILATTLMQGANIQERISGTVLLASAVVATLAAVRSRRSTK</sequence>
<proteinExistence type="predicted"/>
<feature type="transmembrane region" description="Helical" evidence="1">
    <location>
        <begin position="37"/>
        <end position="59"/>
    </location>
</feature>
<dbReference type="AlphaFoldDB" id="A0A6J5Z538"/>
<accession>A0A6J5Z538</accession>
<evidence type="ECO:0000256" key="1">
    <source>
        <dbReference type="SAM" id="Phobius"/>
    </source>
</evidence>
<keyword evidence="1" id="KW-1133">Transmembrane helix</keyword>
<feature type="transmembrane region" description="Helical" evidence="1">
    <location>
        <begin position="93"/>
        <end position="110"/>
    </location>
</feature>
<gene>
    <name evidence="2" type="ORF">UFOPK3770_00619</name>
</gene>
<dbReference type="EMBL" id="CAESAJ010000051">
    <property type="protein sequence ID" value="CAB4336646.1"/>
    <property type="molecule type" value="Genomic_DNA"/>
</dbReference>
<name>A0A6J5Z538_9ZZZZ</name>